<feature type="domain" description="HTH tetR-type" evidence="5">
    <location>
        <begin position="7"/>
        <end position="67"/>
    </location>
</feature>
<accession>A0A149RQH1</accession>
<dbReference type="GO" id="GO:0003677">
    <property type="term" value="F:DNA binding"/>
    <property type="evidence" value="ECO:0007669"/>
    <property type="project" value="UniProtKB-UniRule"/>
</dbReference>
<dbReference type="PANTHER" id="PTHR47506:SF1">
    <property type="entry name" value="HTH-TYPE TRANSCRIPTIONAL REGULATOR YJDC"/>
    <property type="match status" value="1"/>
</dbReference>
<dbReference type="EMBL" id="LHZF01000158">
    <property type="protein sequence ID" value="KXV16394.1"/>
    <property type="molecule type" value="Genomic_DNA"/>
</dbReference>
<proteinExistence type="predicted"/>
<keyword evidence="2 4" id="KW-0238">DNA-binding</keyword>
<keyword evidence="1" id="KW-0805">Transcription regulation</keyword>
<dbReference type="PATRIC" id="fig|178901.13.peg.921"/>
<name>A0A149RQH1_9PROT</name>
<evidence type="ECO:0000256" key="2">
    <source>
        <dbReference type="ARBA" id="ARBA00023125"/>
    </source>
</evidence>
<dbReference type="Proteomes" id="UP000075526">
    <property type="component" value="Unassembled WGS sequence"/>
</dbReference>
<evidence type="ECO:0000256" key="1">
    <source>
        <dbReference type="ARBA" id="ARBA00023015"/>
    </source>
</evidence>
<dbReference type="InterPro" id="IPR023772">
    <property type="entry name" value="DNA-bd_HTH_TetR-type_CS"/>
</dbReference>
<dbReference type="AlphaFoldDB" id="A0A149RQH1"/>
<evidence type="ECO:0000313" key="6">
    <source>
        <dbReference type="EMBL" id="KXV16394.1"/>
    </source>
</evidence>
<comment type="caution">
    <text evidence="6">The sequence shown here is derived from an EMBL/GenBank/DDBJ whole genome shotgun (WGS) entry which is preliminary data.</text>
</comment>
<dbReference type="RefSeq" id="WP_061508029.1">
    <property type="nucleotide sequence ID" value="NZ_LHZF01000158.1"/>
</dbReference>
<dbReference type="SUPFAM" id="SSF48498">
    <property type="entry name" value="Tetracyclin repressor-like, C-terminal domain"/>
    <property type="match status" value="1"/>
</dbReference>
<dbReference type="InterPro" id="IPR011075">
    <property type="entry name" value="TetR_C"/>
</dbReference>
<dbReference type="PANTHER" id="PTHR47506">
    <property type="entry name" value="TRANSCRIPTIONAL REGULATORY PROTEIN"/>
    <property type="match status" value="1"/>
</dbReference>
<dbReference type="Pfam" id="PF00440">
    <property type="entry name" value="TetR_N"/>
    <property type="match status" value="1"/>
</dbReference>
<protein>
    <submittedName>
        <fullName evidence="6">TetR family transcriptional regulator</fullName>
    </submittedName>
</protein>
<organism evidence="6 7">
    <name type="scientific">Acetobacter malorum</name>
    <dbReference type="NCBI Taxonomy" id="178901"/>
    <lineage>
        <taxon>Bacteria</taxon>
        <taxon>Pseudomonadati</taxon>
        <taxon>Pseudomonadota</taxon>
        <taxon>Alphaproteobacteria</taxon>
        <taxon>Acetobacterales</taxon>
        <taxon>Acetobacteraceae</taxon>
        <taxon>Acetobacter</taxon>
    </lineage>
</organism>
<evidence type="ECO:0000259" key="5">
    <source>
        <dbReference type="PROSITE" id="PS50977"/>
    </source>
</evidence>
<dbReference type="Pfam" id="PF16925">
    <property type="entry name" value="TetR_C_13"/>
    <property type="match status" value="1"/>
</dbReference>
<gene>
    <name evidence="6" type="ORF">AD933_06565</name>
</gene>
<dbReference type="InterPro" id="IPR036271">
    <property type="entry name" value="Tet_transcr_reg_TetR-rel_C_sf"/>
</dbReference>
<dbReference type="PROSITE" id="PS01081">
    <property type="entry name" value="HTH_TETR_1"/>
    <property type="match status" value="1"/>
</dbReference>
<reference evidence="6 7" key="1">
    <citation type="submission" date="2015-06" db="EMBL/GenBank/DDBJ databases">
        <title>Improved classification and identification of acetic acid bacteria using matrix-assisted laser desorption/ionization time-of-flight mass spectrometry; Gluconobacter nephelii and Gluconobacter uchimurae are later heterotypic synonyms of Gluconobacter japonicus and Gluconobacter oxydans, respectively.</title>
        <authorList>
            <person name="Li L."/>
            <person name="Cleenwerck I."/>
            <person name="De Vuyst L."/>
            <person name="Vandamme P."/>
        </authorList>
    </citation>
    <scope>NUCLEOTIDE SEQUENCE [LARGE SCALE GENOMIC DNA]</scope>
    <source>
        <strain evidence="6 7">LMG 1552</strain>
    </source>
</reference>
<dbReference type="PROSITE" id="PS50977">
    <property type="entry name" value="HTH_TETR_2"/>
    <property type="match status" value="1"/>
</dbReference>
<sequence length="208" mass="22695">MAGRPREFDRVEALKKARDVFWKQGFESTTMTDLVEALGLASARIYAAFGSKEALFREAIADYENNEGGFADRALRGEPTIFAAIEHMFNDAIVLYTRPGGPKGCMVVSSATNCSGENVTVREWLAEHRQERTRAIIERLEQAQQDGELVASADPGALGDFLSALLHGISVQAMDGVPRKRLLALVTPALEALRLQCSSTILNRSVGP</sequence>
<dbReference type="InterPro" id="IPR001647">
    <property type="entry name" value="HTH_TetR"/>
</dbReference>
<feature type="DNA-binding region" description="H-T-H motif" evidence="4">
    <location>
        <begin position="30"/>
        <end position="49"/>
    </location>
</feature>
<evidence type="ECO:0000313" key="7">
    <source>
        <dbReference type="Proteomes" id="UP000075526"/>
    </source>
</evidence>
<dbReference type="SUPFAM" id="SSF46689">
    <property type="entry name" value="Homeodomain-like"/>
    <property type="match status" value="1"/>
</dbReference>
<keyword evidence="3" id="KW-0804">Transcription</keyword>
<dbReference type="Gene3D" id="1.10.10.60">
    <property type="entry name" value="Homeodomain-like"/>
    <property type="match status" value="1"/>
</dbReference>
<evidence type="ECO:0000256" key="3">
    <source>
        <dbReference type="ARBA" id="ARBA00023163"/>
    </source>
</evidence>
<dbReference type="Gene3D" id="1.10.357.10">
    <property type="entry name" value="Tetracycline Repressor, domain 2"/>
    <property type="match status" value="1"/>
</dbReference>
<evidence type="ECO:0000256" key="4">
    <source>
        <dbReference type="PROSITE-ProRule" id="PRU00335"/>
    </source>
</evidence>
<dbReference type="InterPro" id="IPR009057">
    <property type="entry name" value="Homeodomain-like_sf"/>
</dbReference>